<feature type="compositionally biased region" description="Polar residues" evidence="9">
    <location>
        <begin position="1359"/>
        <end position="1369"/>
    </location>
</feature>
<comment type="similarity">
    <text evidence="2">Belongs to the TAF2 family.</text>
</comment>
<dbReference type="Pfam" id="PF25316">
    <property type="entry name" value="TAF2_3rd"/>
    <property type="match status" value="1"/>
</dbReference>
<dbReference type="PANTHER" id="PTHR15137">
    <property type="entry name" value="TRANSCRIPTION INITIATION FACTOR TFIID"/>
    <property type="match status" value="1"/>
</dbReference>
<feature type="compositionally biased region" description="Low complexity" evidence="9">
    <location>
        <begin position="1615"/>
        <end position="1642"/>
    </location>
</feature>
<dbReference type="SUPFAM" id="SSF63737">
    <property type="entry name" value="Leukotriene A4 hydrolase N-terminal domain"/>
    <property type="match status" value="1"/>
</dbReference>
<dbReference type="InterPro" id="IPR057345">
    <property type="entry name" value="Ig-like_TAF2"/>
</dbReference>
<proteinExistence type="inferred from homology"/>
<comment type="subcellular location">
    <subcellularLocation>
        <location evidence="1">Nucleus</location>
    </subcellularLocation>
</comment>
<evidence type="ECO:0000256" key="4">
    <source>
        <dbReference type="ARBA" id="ARBA00023015"/>
    </source>
</evidence>
<evidence type="ECO:0000256" key="7">
    <source>
        <dbReference type="ARBA" id="ARBA00025346"/>
    </source>
</evidence>
<dbReference type="InterPro" id="IPR057991">
    <property type="entry name" value="TPR_TAF2_C"/>
</dbReference>
<reference evidence="12" key="1">
    <citation type="submission" date="2021-03" db="EMBL/GenBank/DDBJ databases">
        <title>Revisited historic fungal species revealed as producer of novel bioactive compounds through whole genome sequencing and comparative genomics.</title>
        <authorList>
            <person name="Vignolle G.A."/>
            <person name="Hochenegger N."/>
            <person name="Mach R.L."/>
            <person name="Mach-Aigner A.R."/>
            <person name="Javad Rahimi M."/>
            <person name="Salim K.A."/>
            <person name="Chan C.M."/>
            <person name="Lim L.B.L."/>
            <person name="Cai F."/>
            <person name="Druzhinina I.S."/>
            <person name="U'Ren J.M."/>
            <person name="Derntl C."/>
        </authorList>
    </citation>
    <scope>NUCLEOTIDE SEQUENCE</scope>
    <source>
        <strain evidence="12">TUCIM 5799</strain>
    </source>
</reference>
<feature type="compositionally biased region" description="Pro residues" evidence="9">
    <location>
        <begin position="1291"/>
        <end position="1301"/>
    </location>
</feature>
<evidence type="ECO:0000259" key="11">
    <source>
        <dbReference type="Pfam" id="PF25577"/>
    </source>
</evidence>
<dbReference type="Proteomes" id="UP000829685">
    <property type="component" value="Unassembled WGS sequence"/>
</dbReference>
<feature type="compositionally biased region" description="Low complexity" evidence="9">
    <location>
        <begin position="1521"/>
        <end position="1534"/>
    </location>
</feature>
<comment type="caution">
    <text evidence="12">The sequence shown here is derived from an EMBL/GenBank/DDBJ whole genome shotgun (WGS) entry which is preliminary data.</text>
</comment>
<feature type="region of interest" description="Disordered" evidence="9">
    <location>
        <begin position="1314"/>
        <end position="1654"/>
    </location>
</feature>
<sequence>MPATLLEADAVLGPEAELDLAAAAAPEPLVDDTPPRPYTVFHEHVALDIDLREKVIKGNVDIFISTQGAVSEIYLDARQCEIDVDHITVSYCPAKAVYDDPSIKADTPEGYQWSAGQWSIRKQRMRPLMHHHRKDEASAEEHEQKMNCHPVDESLCVTIPPIKDIQASLAKHKELRSYIREQDALDQWIDQWDKAIEENATALFKINVPFVLKNIRDGLHFVGVDETDTRYPHMYTRHSSEPGAACSIFPCIDDPACRSSWRVSLTFPQTLGDAFRRRPSAQLPTVNGTGAGSKKRKHGDDDALSPYLALTEEDKMLELTAICSGKLEDEVIDKHDETKKTMTFTCSNKAARHIGFALGPFEHVDLWSEFRTEEDDEKLASNATKVHGYCLPGRADEVRNSCAALVTAMDHFALNYGRYPFDNYKMCFVDDMVVDTVPLCGFSLCSNRILFPRDIIDTEIEVTRTLVHALASQWFGITIIPNKKSDIWLVMGIAWFMTDLFMKSLAGNNWYRYQMKDQADRLVEIDMKRPSLESLGEHLHLGGFEVDFMNLKANLVLFILDRRLSKSSGSAGIARIIARMVLKANSASEAADEILTSENFRKACEKHGQTKLESFWAQWVKGSGCPRFDVHQKFNKKRLHVEMNVRQTQDIAQNKTRQLDKDDFWREVVEENQEHQVWAADMHHCFTGPMTIRIHEADGTPYEHIVEIRDENAKTVKFDIPYNTKYKRLKRNRRQRERQIAGTANKPNEENADETLIYCLGDVLQTEEDIERWDLTDWDPDMEAKMDQESYEWIRMDADFEWICTMRTNMPAYMYVSQLQQDKDVVAQQDSMLYLGREASSRPHPLMSTIITRTLVDARYFHGVRTMSAGTLPKLSLDILNQVGLRHLMMTFKELFYLGDEDRPRPNDFSDKRQYIVQCAIPGAVAQARNKDGHCPKEARDFILKQLRDNNNEENNYSDSLYICRLIDALATCLIPDQKRVKKQAMSFAFGDEDEEDAAVDPEPQAFKEAALEEIDRYRRMDEYSPSFQNCFTVATLEALGRLMKAEVIPLNPLVFTQYLQDMTVDVVRIKAFEMLVELKFMAKPVFLKFFLSVISTDRSPFIRNRLFKIFCRGLASIAFGEHEQEEKAAPAPSEGDLIVEQESGIIEAKQKLKARRENLTAALAALKEVTKNDLTLQEVVWKALDSPVLSVPERRNILELCAILFEEDDQFLVKFNYPKVWTCARGPKERGRCKMNFKRHFRTKSRKTYATPIVSRPEPPKRTITLNLNRAPSFKATTPVAVKPPSGVFQPPPKPTPPKPTISAKVLKEAVVAASAPRPAEPPAPPKEVRRDSISVQTPRPSIEVSAPAHSERKALPGSSTKPQSTSKAALPKPQIQKVQAPKIAPPKAAAPKVVPKSPIPPKPSGESRSNSLAPQPPKTLKRPSAEPAEGPRPTKIVKLNTKGIPASAFQKRTKVVRLRFKQWDRLSIRKQPSATPEAGSIRATPKGSQSQAPKERSNSIVVGSSIPSQASKPQSLHRSSAPSGSAPSPSLPSKKKSTSPPSLPDMGKSASGSILVKHDRKPLPGGAERKSLPGGAERKSLPSGGERKTLPSGERKVHSSGERTSLPSSGGRTSLPSASPHSTPSHPASHSSSSTGAPLKTKFKIKVKPKPD</sequence>
<dbReference type="FunFam" id="1.10.390.10:FF:000011">
    <property type="entry name" value="Transcription initiation factor TFIID subunit"/>
    <property type="match status" value="1"/>
</dbReference>
<dbReference type="EMBL" id="JAFIMR010000003">
    <property type="protein sequence ID" value="KAI1879965.1"/>
    <property type="molecule type" value="Genomic_DNA"/>
</dbReference>
<accession>A0A9P9WVA1</accession>
<dbReference type="GO" id="GO:0005669">
    <property type="term" value="C:transcription factor TFIID complex"/>
    <property type="evidence" value="ECO:0007669"/>
    <property type="project" value="InterPro"/>
</dbReference>
<feature type="compositionally biased region" description="Low complexity" evidence="9">
    <location>
        <begin position="1382"/>
        <end position="1398"/>
    </location>
</feature>
<dbReference type="GO" id="GO:0006367">
    <property type="term" value="P:transcription initiation at RNA polymerase II promoter"/>
    <property type="evidence" value="ECO:0007669"/>
    <property type="project" value="TreeGrafter"/>
</dbReference>
<feature type="compositionally biased region" description="Basic residues" evidence="9">
    <location>
        <begin position="1643"/>
        <end position="1654"/>
    </location>
</feature>
<keyword evidence="5" id="KW-0804">Transcription</keyword>
<feature type="compositionally biased region" description="Polar residues" evidence="9">
    <location>
        <begin position="1488"/>
        <end position="1520"/>
    </location>
</feature>
<dbReference type="GO" id="GO:0016251">
    <property type="term" value="F:RNA polymerase II general transcription initiation factor activity"/>
    <property type="evidence" value="ECO:0007669"/>
    <property type="project" value="TreeGrafter"/>
</dbReference>
<evidence type="ECO:0000256" key="2">
    <source>
        <dbReference type="ARBA" id="ARBA00010937"/>
    </source>
</evidence>
<feature type="region of interest" description="Disordered" evidence="9">
    <location>
        <begin position="278"/>
        <end position="301"/>
    </location>
</feature>
<name>A0A9P9WVA1_9PEZI</name>
<dbReference type="Gene3D" id="2.60.40.1730">
    <property type="entry name" value="tricorn interacting facor f3 domain"/>
    <property type="match status" value="1"/>
</dbReference>
<dbReference type="GO" id="GO:0000976">
    <property type="term" value="F:transcription cis-regulatory region binding"/>
    <property type="evidence" value="ECO:0007669"/>
    <property type="project" value="TreeGrafter"/>
</dbReference>
<dbReference type="SUPFAM" id="SSF55486">
    <property type="entry name" value="Metalloproteases ('zincins'), catalytic domain"/>
    <property type="match status" value="1"/>
</dbReference>
<dbReference type="InterPro" id="IPR037813">
    <property type="entry name" value="TAF2"/>
</dbReference>
<feature type="region of interest" description="Disordered" evidence="9">
    <location>
        <begin position="1277"/>
        <end position="1302"/>
    </location>
</feature>
<dbReference type="Pfam" id="PF25577">
    <property type="entry name" value="TPR_TAF2_C"/>
    <property type="match status" value="1"/>
</dbReference>
<dbReference type="CDD" id="cd09839">
    <property type="entry name" value="M1_like_TAF2"/>
    <property type="match status" value="1"/>
</dbReference>
<evidence type="ECO:0000256" key="3">
    <source>
        <dbReference type="ARBA" id="ARBA00017363"/>
    </source>
</evidence>
<dbReference type="InterPro" id="IPR027268">
    <property type="entry name" value="Peptidase_M4/M1_CTD_sf"/>
</dbReference>
<keyword evidence="6" id="KW-0539">Nucleus</keyword>
<keyword evidence="13" id="KW-1185">Reference proteome</keyword>
<gene>
    <name evidence="12" type="ORF">JX265_001586</name>
</gene>
<keyword evidence="4" id="KW-0805">Transcription regulation</keyword>
<dbReference type="Gene3D" id="1.10.390.10">
    <property type="entry name" value="Neutral Protease Domain 2"/>
    <property type="match status" value="1"/>
</dbReference>
<evidence type="ECO:0000256" key="6">
    <source>
        <dbReference type="ARBA" id="ARBA00023242"/>
    </source>
</evidence>
<feature type="domain" description="Transcription initiation factor TFIID subunit 2 TPR repeats" evidence="11">
    <location>
        <begin position="813"/>
        <end position="1113"/>
    </location>
</feature>
<evidence type="ECO:0000256" key="9">
    <source>
        <dbReference type="SAM" id="MobiDB-lite"/>
    </source>
</evidence>
<evidence type="ECO:0000259" key="10">
    <source>
        <dbReference type="Pfam" id="PF25316"/>
    </source>
</evidence>
<evidence type="ECO:0000313" key="12">
    <source>
        <dbReference type="EMBL" id="KAI1879965.1"/>
    </source>
</evidence>
<dbReference type="InterPro" id="IPR042097">
    <property type="entry name" value="Aminopeptidase_N-like_N_sf"/>
</dbReference>
<dbReference type="GO" id="GO:0003682">
    <property type="term" value="F:chromatin binding"/>
    <property type="evidence" value="ECO:0007669"/>
    <property type="project" value="TreeGrafter"/>
</dbReference>
<evidence type="ECO:0000256" key="5">
    <source>
        <dbReference type="ARBA" id="ARBA00023163"/>
    </source>
</evidence>
<protein>
    <recommendedName>
        <fullName evidence="3">Transcription initiation factor TFIID subunit 2</fullName>
    </recommendedName>
    <alternativeName>
        <fullName evidence="8">TBP-associated factor 2</fullName>
    </alternativeName>
</protein>
<organism evidence="12 13">
    <name type="scientific">Neoarthrinium moseri</name>
    <dbReference type="NCBI Taxonomy" id="1658444"/>
    <lineage>
        <taxon>Eukaryota</taxon>
        <taxon>Fungi</taxon>
        <taxon>Dikarya</taxon>
        <taxon>Ascomycota</taxon>
        <taxon>Pezizomycotina</taxon>
        <taxon>Sordariomycetes</taxon>
        <taxon>Xylariomycetidae</taxon>
        <taxon>Amphisphaeriales</taxon>
        <taxon>Apiosporaceae</taxon>
        <taxon>Neoarthrinium</taxon>
    </lineage>
</organism>
<feature type="compositionally biased region" description="Basic residues" evidence="9">
    <location>
        <begin position="1453"/>
        <end position="1462"/>
    </location>
</feature>
<feature type="domain" description="Transcription initiation factor TFIID subunit 2 Ig-like" evidence="10">
    <location>
        <begin position="623"/>
        <end position="811"/>
    </location>
</feature>
<evidence type="ECO:0000256" key="1">
    <source>
        <dbReference type="ARBA" id="ARBA00004123"/>
    </source>
</evidence>
<evidence type="ECO:0000256" key="8">
    <source>
        <dbReference type="ARBA" id="ARBA00076306"/>
    </source>
</evidence>
<evidence type="ECO:0000313" key="13">
    <source>
        <dbReference type="Proteomes" id="UP000829685"/>
    </source>
</evidence>
<feature type="compositionally biased region" description="Basic and acidic residues" evidence="9">
    <location>
        <begin position="1569"/>
        <end position="1603"/>
    </location>
</feature>
<comment type="function">
    <text evidence="7">Functions as a component of the DNA-binding general transcription factor complex TFIID. Binding of TFIID to a promoter (with or without TATA element) is the initial step in pre-initiation complex (PIC) formation. TFIID plays a key role in the regulation of gene expression by RNA polymerase II through different activities such as transcription activator interaction, core promoter recognition and selectivity, TFIIA and TFIIB interaction, chromatin modification (histone acetylation by TAF1), facilitation of DNA opening and initiation of transcription.</text>
</comment>
<dbReference type="PANTHER" id="PTHR15137:SF9">
    <property type="entry name" value="TRANSCRIPTION INITIATION FACTOR TFIID SUBUNIT 2"/>
    <property type="match status" value="1"/>
</dbReference>
<feature type="compositionally biased region" description="Polar residues" evidence="9">
    <location>
        <begin position="1604"/>
        <end position="1614"/>
    </location>
</feature>